<keyword evidence="1" id="KW-1133">Transmembrane helix</keyword>
<dbReference type="KEGG" id="ahb:bsdtb5_20890"/>
<keyword evidence="1" id="KW-0812">Transmembrane</keyword>
<dbReference type="AlphaFoldDB" id="A0A7R7EL66"/>
<name>A0A7R7EL66_9FIRM</name>
<feature type="transmembrane region" description="Helical" evidence="1">
    <location>
        <begin position="12"/>
        <end position="30"/>
    </location>
</feature>
<dbReference type="InterPro" id="IPR021560">
    <property type="entry name" value="DUF3021"/>
</dbReference>
<feature type="transmembrane region" description="Helical" evidence="1">
    <location>
        <begin position="42"/>
        <end position="60"/>
    </location>
</feature>
<evidence type="ECO:0000313" key="2">
    <source>
        <dbReference type="EMBL" id="BCN30794.1"/>
    </source>
</evidence>
<keyword evidence="1" id="KW-0472">Membrane</keyword>
<evidence type="ECO:0000256" key="1">
    <source>
        <dbReference type="SAM" id="Phobius"/>
    </source>
</evidence>
<evidence type="ECO:0000313" key="3">
    <source>
        <dbReference type="Proteomes" id="UP000595897"/>
    </source>
</evidence>
<dbReference type="Proteomes" id="UP000595897">
    <property type="component" value="Chromosome"/>
</dbReference>
<reference evidence="2 3" key="1">
    <citation type="submission" date="2020-11" db="EMBL/GenBank/DDBJ databases">
        <title>Draft genome sequencing of a Lachnospiraceae strain isolated from anoxic soil subjected to BSD treatment.</title>
        <authorList>
            <person name="Uek A."/>
            <person name="Tonouchi A."/>
        </authorList>
    </citation>
    <scope>NUCLEOTIDE SEQUENCE [LARGE SCALE GENOMIC DNA]</scope>
    <source>
        <strain evidence="2 3">TB5</strain>
    </source>
</reference>
<dbReference type="Pfam" id="PF11457">
    <property type="entry name" value="DUF3021"/>
    <property type="match status" value="1"/>
</dbReference>
<sequence>MSFIEFSKKLLKNYFIIVTGITMAIAFLGMNMYPNERIPYDAFLSPLILGIVAILPSYIFYSKNELTFKQMLFRKILHFILLVITQLGFAYVTGLLKNAEVTFLLAISVFAVYLFTMGISWIIDSKTAIDINRELKKMRE</sequence>
<accession>A0A7R7EL66</accession>
<gene>
    <name evidence="2" type="ORF">bsdtb5_20890</name>
</gene>
<organism evidence="2 3">
    <name type="scientific">Anaeromicropila herbilytica</name>
    <dbReference type="NCBI Taxonomy" id="2785025"/>
    <lineage>
        <taxon>Bacteria</taxon>
        <taxon>Bacillati</taxon>
        <taxon>Bacillota</taxon>
        <taxon>Clostridia</taxon>
        <taxon>Lachnospirales</taxon>
        <taxon>Lachnospiraceae</taxon>
        <taxon>Anaeromicropila</taxon>
    </lineage>
</organism>
<keyword evidence="3" id="KW-1185">Reference proteome</keyword>
<feature type="transmembrane region" description="Helical" evidence="1">
    <location>
        <begin position="72"/>
        <end position="91"/>
    </location>
</feature>
<feature type="transmembrane region" description="Helical" evidence="1">
    <location>
        <begin position="103"/>
        <end position="123"/>
    </location>
</feature>
<protein>
    <recommendedName>
        <fullName evidence="4">DUF3021 domain-containing protein</fullName>
    </recommendedName>
</protein>
<dbReference type="EMBL" id="AP024169">
    <property type="protein sequence ID" value="BCN30794.1"/>
    <property type="molecule type" value="Genomic_DNA"/>
</dbReference>
<evidence type="ECO:0008006" key="4">
    <source>
        <dbReference type="Google" id="ProtNLM"/>
    </source>
</evidence>
<proteinExistence type="predicted"/>